<dbReference type="InterPro" id="IPR013740">
    <property type="entry name" value="Redoxin"/>
</dbReference>
<keyword evidence="2" id="KW-0049">Antioxidant</keyword>
<dbReference type="STRING" id="1844972.A7K91_19995"/>
<dbReference type="OrthoDB" id="5296483at2"/>
<evidence type="ECO:0000256" key="2">
    <source>
        <dbReference type="ARBA" id="ARBA00022862"/>
    </source>
</evidence>
<keyword evidence="8" id="KW-1185">Reference proteome</keyword>
<evidence type="ECO:0000256" key="3">
    <source>
        <dbReference type="ARBA" id="ARBA00023002"/>
    </source>
</evidence>
<protein>
    <submittedName>
        <fullName evidence="7">Peroxiredoxin</fullName>
    </submittedName>
</protein>
<dbReference type="SUPFAM" id="SSF52833">
    <property type="entry name" value="Thioredoxin-like"/>
    <property type="match status" value="1"/>
</dbReference>
<proteinExistence type="predicted"/>
<accession>A0A1A5YI74</accession>
<dbReference type="AlphaFoldDB" id="A0A1A5YI74"/>
<keyword evidence="4" id="KW-1015">Disulfide bond</keyword>
<keyword evidence="3" id="KW-0560">Oxidoreductase</keyword>
<name>A0A1A5YI74_9BACL</name>
<dbReference type="InterPro" id="IPR050924">
    <property type="entry name" value="Peroxiredoxin_BCP/PrxQ"/>
</dbReference>
<dbReference type="PROSITE" id="PS51352">
    <property type="entry name" value="THIOREDOXIN_2"/>
    <property type="match status" value="1"/>
</dbReference>
<keyword evidence="1" id="KW-0575">Peroxidase</keyword>
<dbReference type="EMBL" id="LYPA01000059">
    <property type="protein sequence ID" value="OBR65268.1"/>
    <property type="molecule type" value="Genomic_DNA"/>
</dbReference>
<evidence type="ECO:0000313" key="7">
    <source>
        <dbReference type="EMBL" id="OBR65268.1"/>
    </source>
</evidence>
<dbReference type="GO" id="GO:0045454">
    <property type="term" value="P:cell redox homeostasis"/>
    <property type="evidence" value="ECO:0007669"/>
    <property type="project" value="TreeGrafter"/>
</dbReference>
<feature type="domain" description="Thioredoxin" evidence="6">
    <location>
        <begin position="21"/>
        <end position="185"/>
    </location>
</feature>
<gene>
    <name evidence="7" type="ORF">A7K91_19995</name>
</gene>
<dbReference type="Pfam" id="PF08534">
    <property type="entry name" value="Redoxin"/>
    <property type="match status" value="1"/>
</dbReference>
<sequence>MSPIPLLAINFGSFSVKKNAPHKGQYVPHVQLAATNDTIVDFAEGGLTVVYAYPRTSPASGDTPAGWDFIPGARGCTVQSCAFRDHYAELKELGVKRLFGLSTQSTDYQKEAARRLHLPFPLLSDETLAFSRALSLPLFKAGGMTLIQRLTLIINGGRIEHVFYPINQPEKNASDVAKWLALRNA</sequence>
<dbReference type="GO" id="GO:0008379">
    <property type="term" value="F:thioredoxin peroxidase activity"/>
    <property type="evidence" value="ECO:0007669"/>
    <property type="project" value="TreeGrafter"/>
</dbReference>
<keyword evidence="5" id="KW-0676">Redox-active center</keyword>
<dbReference type="Proteomes" id="UP000092024">
    <property type="component" value="Unassembled WGS sequence"/>
</dbReference>
<dbReference type="InterPro" id="IPR013766">
    <property type="entry name" value="Thioredoxin_domain"/>
</dbReference>
<evidence type="ECO:0000256" key="4">
    <source>
        <dbReference type="ARBA" id="ARBA00023157"/>
    </source>
</evidence>
<dbReference type="PANTHER" id="PTHR42801:SF21">
    <property type="entry name" value="BCPB PROTEIN"/>
    <property type="match status" value="1"/>
</dbReference>
<evidence type="ECO:0000313" key="8">
    <source>
        <dbReference type="Proteomes" id="UP000092024"/>
    </source>
</evidence>
<evidence type="ECO:0000259" key="6">
    <source>
        <dbReference type="PROSITE" id="PS51352"/>
    </source>
</evidence>
<reference evidence="7 8" key="1">
    <citation type="submission" date="2016-05" db="EMBL/GenBank/DDBJ databases">
        <title>Paenibacillus oryzae. sp. nov., isolated from the rice root.</title>
        <authorList>
            <person name="Zhang J."/>
            <person name="Zhang X."/>
        </authorList>
    </citation>
    <scope>NUCLEOTIDE SEQUENCE [LARGE SCALE GENOMIC DNA]</scope>
    <source>
        <strain evidence="7 8">1DrF-4</strain>
    </source>
</reference>
<dbReference type="Gene3D" id="3.40.30.10">
    <property type="entry name" value="Glutaredoxin"/>
    <property type="match status" value="1"/>
</dbReference>
<dbReference type="GO" id="GO:0034599">
    <property type="term" value="P:cellular response to oxidative stress"/>
    <property type="evidence" value="ECO:0007669"/>
    <property type="project" value="TreeGrafter"/>
</dbReference>
<organism evidence="7 8">
    <name type="scientific">Paenibacillus oryzae</name>
    <dbReference type="NCBI Taxonomy" id="1844972"/>
    <lineage>
        <taxon>Bacteria</taxon>
        <taxon>Bacillati</taxon>
        <taxon>Bacillota</taxon>
        <taxon>Bacilli</taxon>
        <taxon>Bacillales</taxon>
        <taxon>Paenibacillaceae</taxon>
        <taxon>Paenibacillus</taxon>
    </lineage>
</organism>
<comment type="caution">
    <text evidence="7">The sequence shown here is derived from an EMBL/GenBank/DDBJ whole genome shotgun (WGS) entry which is preliminary data.</text>
</comment>
<dbReference type="GO" id="GO:0005737">
    <property type="term" value="C:cytoplasm"/>
    <property type="evidence" value="ECO:0007669"/>
    <property type="project" value="TreeGrafter"/>
</dbReference>
<dbReference type="PANTHER" id="PTHR42801">
    <property type="entry name" value="THIOREDOXIN-DEPENDENT PEROXIDE REDUCTASE"/>
    <property type="match status" value="1"/>
</dbReference>
<evidence type="ECO:0000256" key="1">
    <source>
        <dbReference type="ARBA" id="ARBA00022559"/>
    </source>
</evidence>
<dbReference type="CDD" id="cd03017">
    <property type="entry name" value="PRX_BCP"/>
    <property type="match status" value="1"/>
</dbReference>
<evidence type="ECO:0000256" key="5">
    <source>
        <dbReference type="ARBA" id="ARBA00023284"/>
    </source>
</evidence>
<dbReference type="InterPro" id="IPR036249">
    <property type="entry name" value="Thioredoxin-like_sf"/>
</dbReference>